<dbReference type="OrthoDB" id="1787534at2"/>
<keyword evidence="1" id="KW-0472">Membrane</keyword>
<proteinExistence type="predicted"/>
<keyword evidence="3" id="KW-1185">Reference proteome</keyword>
<evidence type="ECO:0000313" key="3">
    <source>
        <dbReference type="Proteomes" id="UP000184148"/>
    </source>
</evidence>
<evidence type="ECO:0000256" key="1">
    <source>
        <dbReference type="SAM" id="Phobius"/>
    </source>
</evidence>
<organism evidence="2 3">
    <name type="scientific">Desulforamulus putei DSM 12395</name>
    <dbReference type="NCBI Taxonomy" id="1121429"/>
    <lineage>
        <taxon>Bacteria</taxon>
        <taxon>Bacillati</taxon>
        <taxon>Bacillota</taxon>
        <taxon>Clostridia</taxon>
        <taxon>Eubacteriales</taxon>
        <taxon>Peptococcaceae</taxon>
        <taxon>Desulforamulus</taxon>
    </lineage>
</organism>
<accession>A0A1M4VC49</accession>
<evidence type="ECO:0000313" key="2">
    <source>
        <dbReference type="EMBL" id="SHE66539.1"/>
    </source>
</evidence>
<keyword evidence="1" id="KW-0812">Transmembrane</keyword>
<sequence length="69" mass="7516">MSLDLSLARQVSALEADVGHLKEWQECQAEALERLEARLGQILMWLLGLMGGVTASLILLVINLASGRL</sequence>
<feature type="transmembrane region" description="Helical" evidence="1">
    <location>
        <begin position="42"/>
        <end position="65"/>
    </location>
</feature>
<reference evidence="3" key="1">
    <citation type="submission" date="2016-11" db="EMBL/GenBank/DDBJ databases">
        <authorList>
            <person name="Varghese N."/>
            <person name="Submissions S."/>
        </authorList>
    </citation>
    <scope>NUCLEOTIDE SEQUENCE [LARGE SCALE GENOMIC DNA]</scope>
    <source>
        <strain evidence="3">DSM 12395</strain>
    </source>
</reference>
<dbReference type="EMBL" id="FQUY01000004">
    <property type="protein sequence ID" value="SHE66539.1"/>
    <property type="molecule type" value="Genomic_DNA"/>
</dbReference>
<dbReference type="RefSeq" id="WP_073236317.1">
    <property type="nucleotide sequence ID" value="NZ_FQUY01000004.1"/>
</dbReference>
<dbReference type="AlphaFoldDB" id="A0A1M4VC49"/>
<protein>
    <recommendedName>
        <fullName evidence="4">Haemolysin XhlA</fullName>
    </recommendedName>
</protein>
<dbReference type="Proteomes" id="UP000184148">
    <property type="component" value="Unassembled WGS sequence"/>
</dbReference>
<gene>
    <name evidence="2" type="ORF">SAMN02745133_00878</name>
</gene>
<dbReference type="STRING" id="1121429.SAMN02745133_00878"/>
<evidence type="ECO:0008006" key="4">
    <source>
        <dbReference type="Google" id="ProtNLM"/>
    </source>
</evidence>
<name>A0A1M4VC49_9FIRM</name>
<keyword evidence="1" id="KW-1133">Transmembrane helix</keyword>